<proteinExistence type="predicted"/>
<keyword evidence="2" id="KW-1185">Reference proteome</keyword>
<gene>
    <name evidence="1" type="ORF">BLNAU_9012</name>
</gene>
<sequence>MVTNASLDLQNLQSAVVQAVSSLIDHLSRLQKGEEVGLRAIMLSLRSALPLSMQPPIPFTRRQVDSARLRTIRGNLLQIKKPSPPNAFFRFWPIRHLMIVVSFIVAFSTSSSEKSKGDRIAEIEALRSGASGIQATDQNPEHLCLVPYQEDACRTHYLKFLTEDGLTTLK</sequence>
<reference evidence="1 2" key="1">
    <citation type="journal article" date="2022" name="bioRxiv">
        <title>Genomics of Preaxostyla Flagellates Illuminates Evolutionary Transitions and the Path Towards Mitochondrial Loss.</title>
        <authorList>
            <person name="Novak L.V.F."/>
            <person name="Treitli S.C."/>
            <person name="Pyrih J."/>
            <person name="Halakuc P."/>
            <person name="Pipaliya S.V."/>
            <person name="Vacek V."/>
            <person name="Brzon O."/>
            <person name="Soukal P."/>
            <person name="Eme L."/>
            <person name="Dacks J.B."/>
            <person name="Karnkowska A."/>
            <person name="Elias M."/>
            <person name="Hampl V."/>
        </authorList>
    </citation>
    <scope>NUCLEOTIDE SEQUENCE [LARGE SCALE GENOMIC DNA]</scope>
    <source>
        <strain evidence="1">NAU3</strain>
        <tissue evidence="1">Gut</tissue>
    </source>
</reference>
<organism evidence="1 2">
    <name type="scientific">Blattamonas nauphoetae</name>
    <dbReference type="NCBI Taxonomy" id="2049346"/>
    <lineage>
        <taxon>Eukaryota</taxon>
        <taxon>Metamonada</taxon>
        <taxon>Preaxostyla</taxon>
        <taxon>Oxymonadida</taxon>
        <taxon>Blattamonas</taxon>
    </lineage>
</organism>
<evidence type="ECO:0000313" key="2">
    <source>
        <dbReference type="Proteomes" id="UP001281761"/>
    </source>
</evidence>
<dbReference type="Proteomes" id="UP001281761">
    <property type="component" value="Unassembled WGS sequence"/>
</dbReference>
<accession>A0ABQ9XX36</accession>
<evidence type="ECO:0000313" key="1">
    <source>
        <dbReference type="EMBL" id="KAK2956036.1"/>
    </source>
</evidence>
<dbReference type="EMBL" id="JARBJD010000060">
    <property type="protein sequence ID" value="KAK2956036.1"/>
    <property type="molecule type" value="Genomic_DNA"/>
</dbReference>
<protein>
    <submittedName>
        <fullName evidence="1">Uncharacterized protein</fullName>
    </submittedName>
</protein>
<comment type="caution">
    <text evidence="1">The sequence shown here is derived from an EMBL/GenBank/DDBJ whole genome shotgun (WGS) entry which is preliminary data.</text>
</comment>
<name>A0ABQ9XX36_9EUKA</name>